<name>A0A814XR94_9BILA</name>
<dbReference type="InterPro" id="IPR029063">
    <property type="entry name" value="SAM-dependent_MTases_sf"/>
</dbReference>
<dbReference type="AlphaFoldDB" id="A0A814XR94"/>
<dbReference type="Proteomes" id="UP000663864">
    <property type="component" value="Unassembled WGS sequence"/>
</dbReference>
<dbReference type="Gene3D" id="3.40.50.150">
    <property type="entry name" value="Vaccinia Virus protein VP39"/>
    <property type="match status" value="1"/>
</dbReference>
<dbReference type="Pfam" id="PF13489">
    <property type="entry name" value="Methyltransf_23"/>
    <property type="match status" value="1"/>
</dbReference>
<dbReference type="EMBL" id="CAJNOT010001570">
    <property type="protein sequence ID" value="CAF1219290.1"/>
    <property type="molecule type" value="Genomic_DNA"/>
</dbReference>
<dbReference type="CDD" id="cd02440">
    <property type="entry name" value="AdoMet_MTases"/>
    <property type="match status" value="1"/>
</dbReference>
<protein>
    <recommendedName>
        <fullName evidence="4">Methyltransferase type 11 domain-containing protein</fullName>
    </recommendedName>
</protein>
<comment type="caution">
    <text evidence="1">The sequence shown here is derived from an EMBL/GenBank/DDBJ whole genome shotgun (WGS) entry which is preliminary data.</text>
</comment>
<gene>
    <name evidence="2" type="ORF">JBS370_LOCUS21286</name>
    <name evidence="1" type="ORF">ZHD862_LOCUS23783</name>
</gene>
<dbReference type="SUPFAM" id="SSF53335">
    <property type="entry name" value="S-adenosyl-L-methionine-dependent methyltransferases"/>
    <property type="match status" value="1"/>
</dbReference>
<reference evidence="1" key="1">
    <citation type="submission" date="2021-02" db="EMBL/GenBank/DDBJ databases">
        <authorList>
            <person name="Nowell W R."/>
        </authorList>
    </citation>
    <scope>NUCLEOTIDE SEQUENCE</scope>
</reference>
<dbReference type="EMBL" id="CAJOBD010002796">
    <property type="protein sequence ID" value="CAF3908850.1"/>
    <property type="molecule type" value="Genomic_DNA"/>
</dbReference>
<sequence>MLPSGSPNNEAYEKLLESPIYKEWIEIFSNKFVNDNKNILASYNKLWVDDPLHSWSRGWEYTFVIAAIQKYAPRNKDLFILDAGSGVTFIDWMIIYEVIEDRPGSRLLAIDSHKSFGKLFHEINQRNMVLAKNGQYPNKYTIPKVHFAMYNIEDDIRLLNYSFDIAISVSVMEHVPNSTRAARNIFNSLAPGGYLIITFDIDKNNAIVQHSPSKADKMLSELRQMGKEIYFNSNVLRTYNDEPFQNNIELKDDLYTLYEGKRRDFDKASWINRISEQARKGLFFSCHVFQKPQ</sequence>
<evidence type="ECO:0000313" key="3">
    <source>
        <dbReference type="Proteomes" id="UP000663864"/>
    </source>
</evidence>
<organism evidence="1 3">
    <name type="scientific">Rotaria sordida</name>
    <dbReference type="NCBI Taxonomy" id="392033"/>
    <lineage>
        <taxon>Eukaryota</taxon>
        <taxon>Metazoa</taxon>
        <taxon>Spiralia</taxon>
        <taxon>Gnathifera</taxon>
        <taxon>Rotifera</taxon>
        <taxon>Eurotatoria</taxon>
        <taxon>Bdelloidea</taxon>
        <taxon>Philodinida</taxon>
        <taxon>Philodinidae</taxon>
        <taxon>Rotaria</taxon>
    </lineage>
</organism>
<dbReference type="Proteomes" id="UP000663836">
    <property type="component" value="Unassembled WGS sequence"/>
</dbReference>
<evidence type="ECO:0000313" key="1">
    <source>
        <dbReference type="EMBL" id="CAF1219290.1"/>
    </source>
</evidence>
<evidence type="ECO:0008006" key="4">
    <source>
        <dbReference type="Google" id="ProtNLM"/>
    </source>
</evidence>
<proteinExistence type="predicted"/>
<accession>A0A814XR94</accession>
<evidence type="ECO:0000313" key="2">
    <source>
        <dbReference type="EMBL" id="CAF3908850.1"/>
    </source>
</evidence>